<accession>A0AAW9JMP6</accession>
<dbReference type="EMBL" id="JAVBVO010000002">
    <property type="protein sequence ID" value="MDZ5757687.1"/>
    <property type="molecule type" value="Genomic_DNA"/>
</dbReference>
<dbReference type="AlphaFoldDB" id="A0AAW9JMP6"/>
<dbReference type="RefSeq" id="WP_322808492.1">
    <property type="nucleotide sequence ID" value="NZ_JAVBVO010000002.1"/>
</dbReference>
<proteinExistence type="predicted"/>
<keyword evidence="1" id="KW-0175">Coiled coil</keyword>
<evidence type="ECO:0000256" key="1">
    <source>
        <dbReference type="SAM" id="Coils"/>
    </source>
</evidence>
<organism evidence="2 3">
    <name type="scientific">Carnobacterium maltaromaticum</name>
    <name type="common">Carnobacterium piscicola</name>
    <dbReference type="NCBI Taxonomy" id="2751"/>
    <lineage>
        <taxon>Bacteria</taxon>
        <taxon>Bacillati</taxon>
        <taxon>Bacillota</taxon>
        <taxon>Bacilli</taxon>
        <taxon>Lactobacillales</taxon>
        <taxon>Carnobacteriaceae</taxon>
        <taxon>Carnobacterium</taxon>
    </lineage>
</organism>
<evidence type="ECO:0000313" key="3">
    <source>
        <dbReference type="Proteomes" id="UP001290462"/>
    </source>
</evidence>
<gene>
    <name evidence="2" type="ORF">RAK27_03365</name>
</gene>
<sequence>MEKRKEKSAGWIPKILKKEDEYDEYDEYDEEYDDEYEDDYEELEEKIELLTKENATVKAKLMDCVKALREISSQKDQLESQLGQEKALPQHYQTLEKKVIDYRSKILESNQIIEQLKVQLEEERTAKKAEAPLLEKHLAQSKEQLSQLTTLNTQLEKRVQNLTEEVLGTSQEVSKNKELTALVTQLKEEKMVKEEEYEIQIKHLRSELAEWKTELSQKQHENEQLTNQLFDEKTTHYRGKEFENQLIQAKERIQKLVLENEQLRSSMEGSKSEIADVMIEAKIQSKQMLDQAHVEAARIHNKTKLELQQHNREAKVLVNQVDRIQMESEILFTQLKERLTSVTAADTTQL</sequence>
<reference evidence="2" key="1">
    <citation type="submission" date="2023-08" db="EMBL/GenBank/DDBJ databases">
        <title>Genomic characterization of piscicolin 126 produced by Carnobacterium maltaromaticum CM22 strain isolated from salmon (Salmo salar).</title>
        <authorList>
            <person name="Gonzalez-Gragera E."/>
            <person name="Garcia-Lopez J.D."/>
            <person name="Teso-Perez C."/>
            <person name="Gimenez-Hernandez I."/>
            <person name="Peralta-Sanchez J.M."/>
            <person name="Valdivia E."/>
            <person name="Montalban-Lopez M."/>
            <person name="Martin-Platero A.M."/>
            <person name="Banos A."/>
            <person name="Martinez-Bueno M."/>
        </authorList>
    </citation>
    <scope>NUCLEOTIDE SEQUENCE</scope>
    <source>
        <strain evidence="2">CM22</strain>
    </source>
</reference>
<evidence type="ECO:0000313" key="2">
    <source>
        <dbReference type="EMBL" id="MDZ5757687.1"/>
    </source>
</evidence>
<feature type="coiled-coil region" evidence="1">
    <location>
        <begin position="33"/>
        <end position="273"/>
    </location>
</feature>
<name>A0AAW9JMP6_CARML</name>
<comment type="caution">
    <text evidence="2">The sequence shown here is derived from an EMBL/GenBank/DDBJ whole genome shotgun (WGS) entry which is preliminary data.</text>
</comment>
<feature type="coiled-coil region" evidence="1">
    <location>
        <begin position="300"/>
        <end position="327"/>
    </location>
</feature>
<protein>
    <submittedName>
        <fullName evidence="2">Uncharacterized protein</fullName>
    </submittedName>
</protein>
<dbReference type="Proteomes" id="UP001290462">
    <property type="component" value="Unassembled WGS sequence"/>
</dbReference>